<feature type="active site" description="Proton donor" evidence="2">
    <location>
        <position position="47"/>
    </location>
</feature>
<evidence type="ECO:0000256" key="2">
    <source>
        <dbReference type="HAMAP-Rule" id="MF_01940"/>
    </source>
</evidence>
<dbReference type="KEGG" id="pbo:PACID_05020"/>
<evidence type="ECO:0000313" key="4">
    <source>
        <dbReference type="EMBL" id="AFV88343.1"/>
    </source>
</evidence>
<dbReference type="PANTHER" id="PTHR35561:SF1">
    <property type="entry name" value="RNA 2',3'-CYCLIC PHOSPHODIESTERASE"/>
    <property type="match status" value="1"/>
</dbReference>
<dbReference type="GO" id="GO:0004113">
    <property type="term" value="F:2',3'-cyclic-nucleotide 3'-phosphodiesterase activity"/>
    <property type="evidence" value="ECO:0007669"/>
    <property type="project" value="InterPro"/>
</dbReference>
<dbReference type="PANTHER" id="PTHR35561">
    <property type="entry name" value="RNA 2',3'-CYCLIC PHOSPHODIESTERASE"/>
    <property type="match status" value="1"/>
</dbReference>
<keyword evidence="1 2" id="KW-0378">Hydrolase</keyword>
<dbReference type="NCBIfam" id="TIGR02258">
    <property type="entry name" value="2_5_ligase"/>
    <property type="match status" value="1"/>
</dbReference>
<dbReference type="SUPFAM" id="SSF55144">
    <property type="entry name" value="LigT-like"/>
    <property type="match status" value="1"/>
</dbReference>
<evidence type="ECO:0000256" key="1">
    <source>
        <dbReference type="ARBA" id="ARBA00022801"/>
    </source>
</evidence>
<dbReference type="GO" id="GO:0016874">
    <property type="term" value="F:ligase activity"/>
    <property type="evidence" value="ECO:0007669"/>
    <property type="project" value="UniProtKB-KW"/>
</dbReference>
<dbReference type="RefSeq" id="WP_015069258.1">
    <property type="nucleotide sequence ID" value="NC_019395.1"/>
</dbReference>
<comment type="similarity">
    <text evidence="2">Belongs to the 2H phosphoesterase superfamily. ThpR family.</text>
</comment>
<reference evidence="4 5" key="1">
    <citation type="journal article" date="2012" name="BMC Genomics">
        <title>The genome sequence of Propionibacterium acidipropionici provides insights into its biotechnological and industrial potential.</title>
        <authorList>
            <person name="Parizzi L.P."/>
            <person name="Grassi M.C."/>
            <person name="Llerena L.A."/>
            <person name="Carazzolle M.F."/>
            <person name="Queiroz V.L."/>
            <person name="Lunardi I."/>
            <person name="Zeidler A.F."/>
            <person name="Teixeira P.J."/>
            <person name="Mieczkowski P."/>
            <person name="Rincones J."/>
            <person name="Pereira G.A."/>
        </authorList>
    </citation>
    <scope>NUCLEOTIDE SEQUENCE [LARGE SCALE GENOMIC DNA]</scope>
    <source>
        <strain evidence="5">ATCC 4875 / DSM 20272 / JCM 6432 / NBRC 12425 / NCIMB 8070</strain>
    </source>
</reference>
<evidence type="ECO:0000256" key="3">
    <source>
        <dbReference type="SAM" id="MobiDB-lite"/>
    </source>
</evidence>
<dbReference type="PATRIC" id="fig|1171373.8.peg.506"/>
<dbReference type="Pfam" id="PF13563">
    <property type="entry name" value="2_5_RNA_ligase2"/>
    <property type="match status" value="1"/>
</dbReference>
<keyword evidence="4" id="KW-0436">Ligase</keyword>
<comment type="catalytic activity">
    <reaction evidence="2">
        <text>a 3'-end 2',3'-cyclophospho-ribonucleotide-RNA + H2O = a 3'-end 2'-phospho-ribonucleotide-RNA + H(+)</text>
        <dbReference type="Rhea" id="RHEA:11828"/>
        <dbReference type="Rhea" id="RHEA-COMP:10464"/>
        <dbReference type="Rhea" id="RHEA-COMP:17353"/>
        <dbReference type="ChEBI" id="CHEBI:15377"/>
        <dbReference type="ChEBI" id="CHEBI:15378"/>
        <dbReference type="ChEBI" id="CHEBI:83064"/>
        <dbReference type="ChEBI" id="CHEBI:173113"/>
        <dbReference type="EC" id="3.1.4.58"/>
    </reaction>
</comment>
<feature type="region of interest" description="Disordered" evidence="3">
    <location>
        <begin position="168"/>
        <end position="209"/>
    </location>
</feature>
<name>K7RTX3_ACIA4</name>
<accession>K7RTX3</accession>
<feature type="short sequence motif" description="HXTX 1" evidence="2">
    <location>
        <begin position="47"/>
        <end position="50"/>
    </location>
</feature>
<dbReference type="GO" id="GO:0008664">
    <property type="term" value="F:RNA 2',3'-cyclic 3'-phosphodiesterase activity"/>
    <property type="evidence" value="ECO:0007669"/>
    <property type="project" value="UniProtKB-EC"/>
</dbReference>
<dbReference type="EMBL" id="CP003493">
    <property type="protein sequence ID" value="AFV88343.1"/>
    <property type="molecule type" value="Genomic_DNA"/>
</dbReference>
<sequence length="209" mass="22080">MGHRMYAALVPPAEVLEAVDATLERMAERTSPGDPRRLRWSRPGDAHITLVFMADVDDPDTLIDALAASLADQPPVAVGLAGAGAFPQPGRARILWLGVNDPADTLPALARRARSAARGAGGRPESGRFSPHVTAARAHDADVTGEIEALSSFSTPMWVARSVTVFESHLPNPSHGGRKGGGGGVRHEPVAQIGLEGIPRRSQFRSPNQ</sequence>
<feature type="active site" description="Proton acceptor" evidence="2">
    <location>
        <position position="132"/>
    </location>
</feature>
<protein>
    <recommendedName>
        <fullName evidence="2">RNA 2',3'-cyclic phosphodiesterase</fullName>
        <shortName evidence="2">RNA 2',3'-CPDase</shortName>
        <ecNumber evidence="2">3.1.4.58</ecNumber>
    </recommendedName>
</protein>
<organism evidence="4 5">
    <name type="scientific">Acidipropionibacterium acidipropionici (strain ATCC 4875 / DSM 20272 / JCM 6432 / NBRC 12425 / NCIMB 8070 / 4)</name>
    <name type="common">Propionibacterium acidipropionici</name>
    <dbReference type="NCBI Taxonomy" id="1171373"/>
    <lineage>
        <taxon>Bacteria</taxon>
        <taxon>Bacillati</taxon>
        <taxon>Actinomycetota</taxon>
        <taxon>Actinomycetes</taxon>
        <taxon>Propionibacteriales</taxon>
        <taxon>Propionibacteriaceae</taxon>
        <taxon>Acidipropionibacterium</taxon>
    </lineage>
</organism>
<proteinExistence type="inferred from homology"/>
<dbReference type="InterPro" id="IPR009097">
    <property type="entry name" value="Cyclic_Pdiesterase"/>
</dbReference>
<comment type="function">
    <text evidence="2">Hydrolyzes RNA 2',3'-cyclic phosphodiester to an RNA 2'-phosphomonoester.</text>
</comment>
<dbReference type="HAMAP" id="MF_01940">
    <property type="entry name" value="RNA_CPDase"/>
    <property type="match status" value="1"/>
</dbReference>
<dbReference type="eggNOG" id="COG1514">
    <property type="taxonomic scope" value="Bacteria"/>
</dbReference>
<feature type="short sequence motif" description="HXTX 2" evidence="2">
    <location>
        <begin position="132"/>
        <end position="135"/>
    </location>
</feature>
<dbReference type="Gene3D" id="3.90.1140.10">
    <property type="entry name" value="Cyclic phosphodiesterase"/>
    <property type="match status" value="1"/>
</dbReference>
<gene>
    <name evidence="4" type="ordered locus">PACID_05020</name>
</gene>
<dbReference type="InterPro" id="IPR004175">
    <property type="entry name" value="RNA_CPDase"/>
</dbReference>
<evidence type="ECO:0000313" key="5">
    <source>
        <dbReference type="Proteomes" id="UP000000214"/>
    </source>
</evidence>
<dbReference type="EC" id="3.1.4.58" evidence="2"/>
<dbReference type="AlphaFoldDB" id="K7RTX3"/>
<dbReference type="HOGENOM" id="CLU_081251_1_1_11"/>
<feature type="region of interest" description="Disordered" evidence="3">
    <location>
        <begin position="114"/>
        <end position="140"/>
    </location>
</feature>
<dbReference type="Proteomes" id="UP000000214">
    <property type="component" value="Chromosome"/>
</dbReference>